<reference evidence="2 3" key="1">
    <citation type="submission" date="2013-06" db="EMBL/GenBank/DDBJ databases">
        <title>The Genome Sequence of Acinetobacter gyllenbergii CIP 110306.</title>
        <authorList>
            <consortium name="The Broad Institute Genome Sequencing Platform"/>
            <consortium name="The Broad Institute Genome Sequencing Center for Infectious Disease"/>
            <person name="Cerqueira G."/>
            <person name="Feldgarden M."/>
            <person name="Courvalin P."/>
            <person name="Perichon B."/>
            <person name="Grillot-Courvalin C."/>
            <person name="Clermont D."/>
            <person name="Rocha E."/>
            <person name="Yoon E.-J."/>
            <person name="Nemec A."/>
            <person name="Young S.K."/>
            <person name="Zeng Q."/>
            <person name="Gargeya S."/>
            <person name="Fitzgerald M."/>
            <person name="Abouelleil A."/>
            <person name="Alvarado L."/>
            <person name="Berlin A.M."/>
            <person name="Chapman S.B."/>
            <person name="Dewar J."/>
            <person name="Goldberg J."/>
            <person name="Griggs A."/>
            <person name="Gujja S."/>
            <person name="Hansen M."/>
            <person name="Howarth C."/>
            <person name="Imamovic A."/>
            <person name="Larimer J."/>
            <person name="McCowan C."/>
            <person name="Murphy C."/>
            <person name="Pearson M."/>
            <person name="Priest M."/>
            <person name="Roberts A."/>
            <person name="Saif S."/>
            <person name="Shea T."/>
            <person name="Sykes S."/>
            <person name="Wortman J."/>
            <person name="Nusbaum C."/>
            <person name="Birren B."/>
        </authorList>
    </citation>
    <scope>NUCLEOTIDE SEQUENCE [LARGE SCALE GENOMIC DNA]</scope>
    <source>
        <strain evidence="2 3">CIP 110306</strain>
    </source>
</reference>
<proteinExistence type="predicted"/>
<accession>A0A829HM87</accession>
<evidence type="ECO:0008006" key="4">
    <source>
        <dbReference type="Google" id="ProtNLM"/>
    </source>
</evidence>
<dbReference type="Pfam" id="PF16074">
    <property type="entry name" value="PilW"/>
    <property type="match status" value="1"/>
</dbReference>
<keyword evidence="1" id="KW-0472">Membrane</keyword>
<comment type="caution">
    <text evidence="2">The sequence shown here is derived from an EMBL/GenBank/DDBJ whole genome shotgun (WGS) entry which is preliminary data.</text>
</comment>
<dbReference type="Pfam" id="PF07963">
    <property type="entry name" value="N_methyl"/>
    <property type="match status" value="1"/>
</dbReference>
<dbReference type="PROSITE" id="PS00409">
    <property type="entry name" value="PROKAR_NTER_METHYL"/>
    <property type="match status" value="1"/>
</dbReference>
<evidence type="ECO:0000313" key="3">
    <source>
        <dbReference type="Proteomes" id="UP000014523"/>
    </source>
</evidence>
<dbReference type="AlphaFoldDB" id="A0A829HM87"/>
<dbReference type="Proteomes" id="UP000014523">
    <property type="component" value="Unassembled WGS sequence"/>
</dbReference>
<evidence type="ECO:0000256" key="1">
    <source>
        <dbReference type="SAM" id="Phobius"/>
    </source>
</evidence>
<dbReference type="GO" id="GO:0043683">
    <property type="term" value="P:type IV pilus assembly"/>
    <property type="evidence" value="ECO:0007669"/>
    <property type="project" value="InterPro"/>
</dbReference>
<keyword evidence="1" id="KW-1133">Transmembrane helix</keyword>
<dbReference type="InterPro" id="IPR032092">
    <property type="entry name" value="PilW"/>
</dbReference>
<dbReference type="InterPro" id="IPR012902">
    <property type="entry name" value="N_methyl_site"/>
</dbReference>
<protein>
    <recommendedName>
        <fullName evidence="4">Prepilin-type N-terminal cleavage/methylation domain-containing protein</fullName>
    </recommendedName>
</protein>
<dbReference type="EMBL" id="ATGG01000006">
    <property type="protein sequence ID" value="EPF93076.1"/>
    <property type="molecule type" value="Genomic_DNA"/>
</dbReference>
<name>A0A829HM87_9GAMM</name>
<dbReference type="RefSeq" id="WP_016542753.1">
    <property type="nucleotide sequence ID" value="NZ_ASQH01000020.1"/>
</dbReference>
<organism evidence="2 3">
    <name type="scientific">Acinetobacter gyllenbergii CIP 110306 = MTCC 11365</name>
    <dbReference type="NCBI Taxonomy" id="1217657"/>
    <lineage>
        <taxon>Bacteria</taxon>
        <taxon>Pseudomonadati</taxon>
        <taxon>Pseudomonadota</taxon>
        <taxon>Gammaproteobacteria</taxon>
        <taxon>Moraxellales</taxon>
        <taxon>Moraxellaceae</taxon>
        <taxon>Acinetobacter</taxon>
    </lineage>
</organism>
<dbReference type="NCBIfam" id="TIGR02532">
    <property type="entry name" value="IV_pilin_GFxxxE"/>
    <property type="match status" value="1"/>
</dbReference>
<gene>
    <name evidence="2" type="ORF">F957_00422</name>
</gene>
<feature type="transmembrane region" description="Helical" evidence="1">
    <location>
        <begin position="48"/>
        <end position="70"/>
    </location>
</feature>
<evidence type="ECO:0000313" key="2">
    <source>
        <dbReference type="EMBL" id="EPF93076.1"/>
    </source>
</evidence>
<sequence>MNTDLQINSQFSESHDDALMKFHITEAEQRLHTRPHVNHSAGFTLIELIISLALGLLIVAAATQLFIAGLTSYKLQKAMADIQDNASLGLNFIINDIRKANLSAPVPALNNKIGYAGIIMTPDNIGEKINLNCNPACFESNQLADLGTANVVGKKNNQLIIRYQVPQATVDCSGQDVEKNTFVIQRYFVASTSTDSRQSLRCQAAQYTQAQLDKITGTNKLALAWEASQVILPNVDYFKVRIGYMDGDLNNVNSTLVYSDIKDYVNLDQTEKKYQKNIDGVVQPILPHVHAIQIGVLVQSESSTGLPDLVVEKNKADFTMFGKEKIKLDTQYQNTHLRQVVEQTISLRNAMGWINEGVES</sequence>
<keyword evidence="1" id="KW-0812">Transmembrane</keyword>
<keyword evidence="3" id="KW-1185">Reference proteome</keyword>